<proteinExistence type="predicted"/>
<organism evidence="5 6">
    <name type="scientific">Megaselia scalaris</name>
    <name type="common">Humpbacked fly</name>
    <name type="synonym">Phora scalaris</name>
    <dbReference type="NCBI Taxonomy" id="36166"/>
    <lineage>
        <taxon>Eukaryota</taxon>
        <taxon>Metazoa</taxon>
        <taxon>Ecdysozoa</taxon>
        <taxon>Arthropoda</taxon>
        <taxon>Hexapoda</taxon>
        <taxon>Insecta</taxon>
        <taxon>Pterygota</taxon>
        <taxon>Neoptera</taxon>
        <taxon>Endopterygota</taxon>
        <taxon>Diptera</taxon>
        <taxon>Brachycera</taxon>
        <taxon>Muscomorpha</taxon>
        <taxon>Platypezoidea</taxon>
        <taxon>Phoridae</taxon>
        <taxon>Megaseliini</taxon>
        <taxon>Megaselia</taxon>
    </lineage>
</organism>
<protein>
    <recommendedName>
        <fullName evidence="4">Single domain-containing protein</fullName>
    </recommendedName>
</protein>
<dbReference type="HOGENOM" id="CLU_170581_0_0_1"/>
<keyword evidence="3" id="KW-0732">Signal</keyword>
<dbReference type="SMART" id="SM01318">
    <property type="entry name" value="SVWC"/>
    <property type="match status" value="1"/>
</dbReference>
<evidence type="ECO:0000256" key="1">
    <source>
        <dbReference type="ARBA" id="ARBA00004613"/>
    </source>
</evidence>
<accession>T1GJM4</accession>
<name>T1GJM4_MEGSC</name>
<dbReference type="Proteomes" id="UP000015102">
    <property type="component" value="Unassembled WGS sequence"/>
</dbReference>
<dbReference type="AlphaFoldDB" id="T1GJM4"/>
<dbReference type="InterPro" id="IPR053308">
    <property type="entry name" value="Vago-like"/>
</dbReference>
<comment type="subcellular location">
    <subcellularLocation>
        <location evidence="1">Secreted</location>
    </subcellularLocation>
</comment>
<evidence type="ECO:0000313" key="5">
    <source>
        <dbReference type="EnsemblMetazoa" id="MESCA003674-PA"/>
    </source>
</evidence>
<feature type="signal peptide" evidence="3">
    <location>
        <begin position="1"/>
        <end position="18"/>
    </location>
</feature>
<dbReference type="Pfam" id="PF15430">
    <property type="entry name" value="SVWC"/>
    <property type="match status" value="1"/>
</dbReference>
<dbReference type="PANTHER" id="PTHR39957:SF1">
    <property type="entry name" value="AT09846P1-RELATED"/>
    <property type="match status" value="1"/>
</dbReference>
<evidence type="ECO:0000259" key="4">
    <source>
        <dbReference type="SMART" id="SM01318"/>
    </source>
</evidence>
<keyword evidence="2" id="KW-0964">Secreted</keyword>
<dbReference type="EnsemblMetazoa" id="MESCA003674-RA">
    <property type="protein sequence ID" value="MESCA003674-PA"/>
    <property type="gene ID" value="MESCA003674"/>
</dbReference>
<feature type="chain" id="PRO_5004577425" description="Single domain-containing protein" evidence="3">
    <location>
        <begin position="19"/>
        <end position="105"/>
    </location>
</feature>
<sequence length="105" mass="11435">MKAVVTLIFLGLISIALCAVSIGDYSDKNHPGKCNIDGRILPPGIHQSPTECERISCGDNGFAERASCGKKMIRNCIPGELVDKTKDYPQCCLRYFNCNGEIVKA</sequence>
<evidence type="ECO:0000256" key="3">
    <source>
        <dbReference type="SAM" id="SignalP"/>
    </source>
</evidence>
<dbReference type="EMBL" id="CAQQ02198704">
    <property type="status" value="NOT_ANNOTATED_CDS"/>
    <property type="molecule type" value="Genomic_DNA"/>
</dbReference>
<reference evidence="5" key="2">
    <citation type="submission" date="2015-06" db="UniProtKB">
        <authorList>
            <consortium name="EnsemblMetazoa"/>
        </authorList>
    </citation>
    <scope>IDENTIFICATION</scope>
</reference>
<dbReference type="PANTHER" id="PTHR39957">
    <property type="entry name" value="AT09846P1-RELATED"/>
    <property type="match status" value="1"/>
</dbReference>
<dbReference type="OMA" id="YPKCCIN"/>
<feature type="domain" description="Single" evidence="4">
    <location>
        <begin position="34"/>
        <end position="98"/>
    </location>
</feature>
<reference evidence="6" key="1">
    <citation type="submission" date="2013-02" db="EMBL/GenBank/DDBJ databases">
        <authorList>
            <person name="Hughes D."/>
        </authorList>
    </citation>
    <scope>NUCLEOTIDE SEQUENCE</scope>
    <source>
        <strain>Durham</strain>
        <strain evidence="6">NC isolate 2 -- Noor lab</strain>
    </source>
</reference>
<evidence type="ECO:0000256" key="2">
    <source>
        <dbReference type="ARBA" id="ARBA00022525"/>
    </source>
</evidence>
<evidence type="ECO:0000313" key="6">
    <source>
        <dbReference type="Proteomes" id="UP000015102"/>
    </source>
</evidence>
<dbReference type="InterPro" id="IPR029277">
    <property type="entry name" value="SVWC_dom"/>
</dbReference>
<keyword evidence="6" id="KW-1185">Reference proteome</keyword>
<dbReference type="GO" id="GO:0005576">
    <property type="term" value="C:extracellular region"/>
    <property type="evidence" value="ECO:0007669"/>
    <property type="project" value="UniProtKB-SubCell"/>
</dbReference>